<evidence type="ECO:0000256" key="1">
    <source>
        <dbReference type="SAM" id="Coils"/>
    </source>
</evidence>
<dbReference type="EMBL" id="CAAALY010247937">
    <property type="protein sequence ID" value="VEL34573.1"/>
    <property type="molecule type" value="Genomic_DNA"/>
</dbReference>
<feature type="coiled-coil region" evidence="1">
    <location>
        <begin position="463"/>
        <end position="521"/>
    </location>
</feature>
<accession>A0A3S5APE9</accession>
<gene>
    <name evidence="2" type="ORF">PXEA_LOCUS28013</name>
</gene>
<evidence type="ECO:0000313" key="2">
    <source>
        <dbReference type="EMBL" id="VEL34573.1"/>
    </source>
</evidence>
<name>A0A3S5APE9_9PLAT</name>
<keyword evidence="3" id="KW-1185">Reference proteome</keyword>
<comment type="caution">
    <text evidence="2">The sequence shown here is derived from an EMBL/GenBank/DDBJ whole genome shotgun (WGS) entry which is preliminary data.</text>
</comment>
<evidence type="ECO:0000313" key="3">
    <source>
        <dbReference type="Proteomes" id="UP000784294"/>
    </source>
</evidence>
<sequence>MVRIRAGLVHDLELGRCRLLDAVFQPVATGCHNPVSHSDSLSDSYSTHTNLTGELNKRTSHAVTCLISWMEASSQRLLKESIGTGCATTSNSASTSSSRHGISISSLNEAEGLLAEWMSWTEQAASRHTLLAELVHRWGLHWRQQVPSTTTIQLTSCPTSESTFSPRIDSSLSPITPIEGSLSARPVSLGSNFVNFTKSAYASDRRLRKRKRMLREEQKQWTKGARLDGLLDRWRAALYHGGRICRQLQDMVRQWSVLELQRLPELQTASELLDLLIADLRDPEASNNLEEDGENVKSHRDLLIYKIHQSEYLINDASEILSRVENLTEETTILSSSACRFTFELFPSSFRQSSIEFIQIEPKKLLECLASLNVSLTGQMESLNEFMKSSRLSFELEAWRLYDEVESRFIHLSAKIDTLFSIPTEVLLPEMPRGFAPKEQNHILDNPTLTPYKLPLIQLSTHLADFDAELRELSDKLKDVTEAITNNRDFIREVESNKLGLQCLNENIQKTSMQINQMAIQMQNRLDNIFSMLKDLDLFEGLFIASKHCLDGLTKDASILINKCMCYFAREADTTTTSTYPESSPLLINISQLEEIISAISMLTSNSGPLGQMKTMSGCCPSAPWQTNFTHHLQKVANSLLGEVRGLCDQLMLRRTQLTQLDWLTGLAEDWLTKQAIENIYHFESGPERYLAKVHNFLRSDLGASQIDCFLALNDLVISFGSGCNCEETETLVRARQALLKWRHQTVAIVRLVDVYTGDYCRLITCGEDFGISKLIEMLKSFIAEDDDMLRGQSITEESINLREPEADESGVGLIKRKTYRKLFYFQLLLVKWRFRLPLLAGILRSLHTALLWAEGQNAPDGSSASRSDSSTILELTYALHSLAYRISQLASKASRSARVLEAEAAIRSELRRLSCRWRLIEQSLWRRQTTTEQKDAGKTSSGEIDLRISLICTSLRNESSHLYITYFRL</sequence>
<proteinExistence type="predicted"/>
<dbReference type="Proteomes" id="UP000784294">
    <property type="component" value="Unassembled WGS sequence"/>
</dbReference>
<organism evidence="2 3">
    <name type="scientific">Protopolystoma xenopodis</name>
    <dbReference type="NCBI Taxonomy" id="117903"/>
    <lineage>
        <taxon>Eukaryota</taxon>
        <taxon>Metazoa</taxon>
        <taxon>Spiralia</taxon>
        <taxon>Lophotrochozoa</taxon>
        <taxon>Platyhelminthes</taxon>
        <taxon>Monogenea</taxon>
        <taxon>Polyopisthocotylea</taxon>
        <taxon>Polystomatidea</taxon>
        <taxon>Polystomatidae</taxon>
        <taxon>Protopolystoma</taxon>
    </lineage>
</organism>
<reference evidence="2" key="1">
    <citation type="submission" date="2018-11" db="EMBL/GenBank/DDBJ databases">
        <authorList>
            <consortium name="Pathogen Informatics"/>
        </authorList>
    </citation>
    <scope>NUCLEOTIDE SEQUENCE</scope>
</reference>
<dbReference type="AlphaFoldDB" id="A0A3S5APE9"/>
<keyword evidence="1" id="KW-0175">Coiled coil</keyword>
<protein>
    <submittedName>
        <fullName evidence="2">Uncharacterized protein</fullName>
    </submittedName>
</protein>